<comment type="subunit">
    <text evidence="2">Forms a heterodimer with MurT.</text>
</comment>
<feature type="active site" description="Nucleophile" evidence="2">
    <location>
        <position position="91"/>
    </location>
</feature>
<keyword evidence="2" id="KW-0573">Peptidoglycan synthesis</keyword>
<evidence type="ECO:0000313" key="5">
    <source>
        <dbReference type="Proteomes" id="UP000678513"/>
    </source>
</evidence>
<keyword evidence="2" id="KW-0378">Hydrolase</keyword>
<dbReference type="CDD" id="cd01750">
    <property type="entry name" value="GATase1_CobQ"/>
    <property type="match status" value="1"/>
</dbReference>
<reference evidence="4 5" key="1">
    <citation type="submission" date="2021-03" db="EMBL/GenBank/DDBJ databases">
        <title>Human Oral Microbial Genomes.</title>
        <authorList>
            <person name="Johnston C.D."/>
            <person name="Chen T."/>
            <person name="Dewhirst F.E."/>
        </authorList>
    </citation>
    <scope>NUCLEOTIDE SEQUENCE [LARGE SCALE GENOMIC DNA]</scope>
    <source>
        <strain evidence="4 5">DSMZ 100122</strain>
    </source>
</reference>
<evidence type="ECO:0000256" key="2">
    <source>
        <dbReference type="HAMAP-Rule" id="MF_02213"/>
    </source>
</evidence>
<gene>
    <name evidence="2" type="primary">gatD</name>
    <name evidence="4" type="ORF">J5A65_14525</name>
</gene>
<dbReference type="InterPro" id="IPR043702">
    <property type="entry name" value="Lipid_II_synth_GatD"/>
</dbReference>
<comment type="similarity">
    <text evidence="2">Belongs to the CobB/CobQ family. GatD subfamily.</text>
</comment>
<comment type="catalytic activity">
    <reaction evidence="2">
        <text>beta-D-GlcNAc-(1-&gt;4)-Mur2Ac(oyl-L-Ala-gamma-D-Glu-L-Lys-D-Ala-D-Ala)-di-trans,octa-cis-undecaprenyl diphosphate + L-glutamine + ATP + H2O = beta-D-GlcNAc-(1-&gt;4)-Mur2Ac(oyl-L-Ala-D-isoglutaminyl-L-Lys-D-Ala-D-Ala)-di-trans,octa-cis-undecaprenyl diphosphate + L-glutamate + ADP + phosphate + H(+)</text>
        <dbReference type="Rhea" id="RHEA:57928"/>
        <dbReference type="ChEBI" id="CHEBI:15377"/>
        <dbReference type="ChEBI" id="CHEBI:15378"/>
        <dbReference type="ChEBI" id="CHEBI:29985"/>
        <dbReference type="ChEBI" id="CHEBI:30616"/>
        <dbReference type="ChEBI" id="CHEBI:43474"/>
        <dbReference type="ChEBI" id="CHEBI:58359"/>
        <dbReference type="ChEBI" id="CHEBI:60033"/>
        <dbReference type="ChEBI" id="CHEBI:62233"/>
        <dbReference type="ChEBI" id="CHEBI:456216"/>
        <dbReference type="EC" id="6.3.5.13"/>
    </reaction>
</comment>
<dbReference type="HAMAP" id="MF_02213">
    <property type="entry name" value="Lipid_II_synth_GatD"/>
    <property type="match status" value="1"/>
</dbReference>
<dbReference type="InterPro" id="IPR033949">
    <property type="entry name" value="CobQ_GATase1"/>
</dbReference>
<evidence type="ECO:0000256" key="1">
    <source>
        <dbReference type="ARBA" id="ARBA00022962"/>
    </source>
</evidence>
<keyword evidence="2" id="KW-0133">Cell shape</keyword>
<dbReference type="EC" id="6.3.5.13" evidence="2"/>
<proteinExistence type="inferred from homology"/>
<keyword evidence="2" id="KW-0961">Cell wall biogenesis/degradation</keyword>
<dbReference type="InterPro" id="IPR011698">
    <property type="entry name" value="GATase_3"/>
</dbReference>
<dbReference type="Gene3D" id="3.40.50.880">
    <property type="match status" value="1"/>
</dbReference>
<feature type="binding site" evidence="2">
    <location>
        <position position="125"/>
    </location>
    <ligand>
        <name>substrate</name>
    </ligand>
</feature>
<sequence>MIRIVQLYPRDMNLYGDWGNARVLQKRLQWRGVDAEIVDHNPGDPTGLDGDIFLGGGGQDAGQDKIQEDLQGHIDALRELVEGGAPMLLICGMYQLLGRTFVTGEGKVIKGAGILPLDTHASTDRLIGNVTLESPEFGQVVGYENHSGRTYVDAGSEPLGKVLRGAGNNGEDQQEGLRYHNVIGTYLHGPVLPANPRIADFLIAKALERRGMTVELGPLPVDEITEKAHRTAASRPR</sequence>
<dbReference type="RefSeq" id="WP_212323599.1">
    <property type="nucleotide sequence ID" value="NZ_AP024463.1"/>
</dbReference>
<dbReference type="PANTHER" id="PTHR21343:SF9">
    <property type="entry name" value="LIPID II ISOGLUTAMINYL SYNTHASE (GLUTAMINE-HYDROLYZING) SUBUNIT GATD"/>
    <property type="match status" value="1"/>
</dbReference>
<accession>A0ABX7Y5S9</accession>
<dbReference type="EMBL" id="CP072384">
    <property type="protein sequence ID" value="QUC08098.1"/>
    <property type="molecule type" value="Genomic_DNA"/>
</dbReference>
<dbReference type="SUPFAM" id="SSF52317">
    <property type="entry name" value="Class I glutamine amidotransferase-like"/>
    <property type="match status" value="1"/>
</dbReference>
<keyword evidence="2" id="KW-0436">Ligase</keyword>
<dbReference type="EC" id="3.5.1.2" evidence="2"/>
<keyword evidence="5" id="KW-1185">Reference proteome</keyword>
<feature type="domain" description="CobB/CobQ-like glutamine amidotransferase" evidence="3">
    <location>
        <begin position="3"/>
        <end position="195"/>
    </location>
</feature>
<evidence type="ECO:0000313" key="4">
    <source>
        <dbReference type="EMBL" id="QUC08098.1"/>
    </source>
</evidence>
<dbReference type="PANTHER" id="PTHR21343">
    <property type="entry name" value="DETHIOBIOTIN SYNTHETASE"/>
    <property type="match status" value="1"/>
</dbReference>
<dbReference type="PROSITE" id="PS51274">
    <property type="entry name" value="GATASE_COBBQ"/>
    <property type="match status" value="1"/>
</dbReference>
<feature type="active site" evidence="2">
    <location>
        <position position="188"/>
    </location>
</feature>
<dbReference type="Proteomes" id="UP000678513">
    <property type="component" value="Chromosome"/>
</dbReference>
<comment type="pathway">
    <text evidence="2">Cell wall biogenesis; peptidoglycan biosynthesis.</text>
</comment>
<protein>
    <recommendedName>
        <fullName evidence="2">Lipid II isoglutaminyl synthase (glutamine-hydrolyzing) subunit GatD</fullName>
        <ecNumber evidence="2">6.3.5.13</ecNumber>
    </recommendedName>
    <alternativeName>
        <fullName evidence="2">Lipid II isoglutaminyl synthase glutaminase subunit</fullName>
        <ecNumber evidence="2">3.5.1.2</ecNumber>
    </alternativeName>
</protein>
<keyword evidence="1 2" id="KW-0315">Glutamine amidotransferase</keyword>
<organism evidence="4 5">
    <name type="scientific">Arachnia rubra</name>
    <dbReference type="NCBI Taxonomy" id="1547448"/>
    <lineage>
        <taxon>Bacteria</taxon>
        <taxon>Bacillati</taxon>
        <taxon>Actinomycetota</taxon>
        <taxon>Actinomycetes</taxon>
        <taxon>Propionibacteriales</taxon>
        <taxon>Propionibacteriaceae</taxon>
        <taxon>Arachnia</taxon>
    </lineage>
</organism>
<name>A0ABX7Y5S9_9ACTN</name>
<comment type="function">
    <text evidence="2">The lipid II isoglutaminyl synthase complex catalyzes the formation of alpha-D-isoglutamine in the cell wall lipid II stem peptide. The GatD subunit catalyzes the hydrolysis of glutamine to glutamate and ammonia. The resulting ammonia molecule is channeled to the active site of MurT.</text>
</comment>
<dbReference type="Pfam" id="PF07685">
    <property type="entry name" value="GATase_3"/>
    <property type="match status" value="1"/>
</dbReference>
<dbReference type="InterPro" id="IPR029062">
    <property type="entry name" value="Class_I_gatase-like"/>
</dbReference>
<evidence type="ECO:0000259" key="3">
    <source>
        <dbReference type="Pfam" id="PF07685"/>
    </source>
</evidence>
<comment type="catalytic activity">
    <reaction evidence="2">
        <text>L-glutamine + H2O = L-glutamate + NH4(+)</text>
        <dbReference type="Rhea" id="RHEA:15889"/>
        <dbReference type="ChEBI" id="CHEBI:15377"/>
        <dbReference type="ChEBI" id="CHEBI:28938"/>
        <dbReference type="ChEBI" id="CHEBI:29985"/>
        <dbReference type="ChEBI" id="CHEBI:58359"/>
        <dbReference type="EC" id="3.5.1.2"/>
    </reaction>
</comment>